<dbReference type="InterPro" id="IPR025518">
    <property type="entry name" value="DUF4406"/>
</dbReference>
<proteinExistence type="predicted"/>
<dbReference type="EMBL" id="BK015942">
    <property type="protein sequence ID" value="DAF86324.1"/>
    <property type="molecule type" value="Genomic_DNA"/>
</dbReference>
<reference evidence="1" key="1">
    <citation type="journal article" date="2021" name="Proc. Natl. Acad. Sci. U.S.A.">
        <title>A Catalog of Tens of Thousands of Viruses from Human Metagenomes Reveals Hidden Associations with Chronic Diseases.</title>
        <authorList>
            <person name="Tisza M.J."/>
            <person name="Buck C.B."/>
        </authorList>
    </citation>
    <scope>NUCLEOTIDE SEQUENCE</scope>
    <source>
        <strain evidence="1">CtQkj3</strain>
    </source>
</reference>
<sequence>MTELSYDEILKIDIELLSRCDVVLVKGDWENSRGCIREIQAAHERNIPVFHEVLEPF</sequence>
<protein>
    <submittedName>
        <fullName evidence="1">Nucleoside 2-deoxyribosyltransferase</fullName>
    </submittedName>
</protein>
<dbReference type="Gene3D" id="3.40.50.10400">
    <property type="entry name" value="Hypothetical protein PA1492"/>
    <property type="match status" value="1"/>
</dbReference>
<accession>A0A8S5TVU6</accession>
<name>A0A8S5TVU6_9CAUD</name>
<dbReference type="SUPFAM" id="SSF52309">
    <property type="entry name" value="N-(deoxy)ribosyltransferase-like"/>
    <property type="match status" value="1"/>
</dbReference>
<organism evidence="1">
    <name type="scientific">Siphoviridae sp. ctQkj3</name>
    <dbReference type="NCBI Taxonomy" id="2825495"/>
    <lineage>
        <taxon>Viruses</taxon>
        <taxon>Duplodnaviria</taxon>
        <taxon>Heunggongvirae</taxon>
        <taxon>Uroviricota</taxon>
        <taxon>Caudoviricetes</taxon>
    </lineage>
</organism>
<evidence type="ECO:0000313" key="1">
    <source>
        <dbReference type="EMBL" id="DAF86324.1"/>
    </source>
</evidence>
<dbReference type="Pfam" id="PF14359">
    <property type="entry name" value="DUF4406"/>
    <property type="match status" value="1"/>
</dbReference>